<dbReference type="EMBL" id="ABSV01001732">
    <property type="protein sequence ID" value="EDZ70355.1"/>
    <property type="molecule type" value="Genomic_DNA"/>
</dbReference>
<protein>
    <submittedName>
        <fullName evidence="1">Uncharacterized protein</fullName>
    </submittedName>
</protein>
<comment type="caution">
    <text evidence="1">The sequence shown here is derived from an EMBL/GenBank/DDBJ whole genome shotgun (WGS) entry which is preliminary data.</text>
</comment>
<evidence type="ECO:0000313" key="2">
    <source>
        <dbReference type="Proteomes" id="UP000008988"/>
    </source>
</evidence>
<reference evidence="1 2" key="1">
    <citation type="journal article" date="2008" name="FEMS Yeast Res.">
        <title>Comparative genome analysis of a Saccharomyces cerevisiae wine strain.</title>
        <authorList>
            <person name="Borneman A.R."/>
            <person name="Forgan A.H."/>
            <person name="Pretorius I.S."/>
            <person name="Chambers P.J."/>
        </authorList>
    </citation>
    <scope>NUCLEOTIDE SEQUENCE [LARGE SCALE GENOMIC DNA]</scope>
    <source>
        <strain evidence="1 2">AWRI1631</strain>
    </source>
</reference>
<dbReference type="Proteomes" id="UP000008988">
    <property type="component" value="Unassembled WGS sequence"/>
</dbReference>
<dbReference type="AlphaFoldDB" id="B5VNZ1"/>
<organism evidence="1 2">
    <name type="scientific">Saccharomyces cerevisiae (strain AWRI1631)</name>
    <name type="common">Baker's yeast</name>
    <dbReference type="NCBI Taxonomy" id="545124"/>
    <lineage>
        <taxon>Eukaryota</taxon>
        <taxon>Fungi</taxon>
        <taxon>Dikarya</taxon>
        <taxon>Ascomycota</taxon>
        <taxon>Saccharomycotina</taxon>
        <taxon>Saccharomycetes</taxon>
        <taxon>Saccharomycetales</taxon>
        <taxon>Saccharomycetaceae</taxon>
        <taxon>Saccharomyces</taxon>
    </lineage>
</organism>
<evidence type="ECO:0000313" key="1">
    <source>
        <dbReference type="EMBL" id="EDZ70355.1"/>
    </source>
</evidence>
<proteinExistence type="predicted"/>
<name>B5VNZ1_YEAS6</name>
<accession>B5VNZ1</accession>
<sequence>MKLPFLLYFLTFAGEKYIKDKRKIAAIISNAPGKRVS</sequence>
<gene>
    <name evidence="1" type="ORF">AWRI1631_124820</name>
</gene>